<name>A0A068T929_NEOGA</name>
<accession>A0A068T929</accession>
<dbReference type="PATRIC" id="fig|1028801.3.peg.2735"/>
<dbReference type="KEGG" id="ngl:RG1141_CH26850"/>
<proteinExistence type="predicted"/>
<evidence type="ECO:0000313" key="1">
    <source>
        <dbReference type="EMBL" id="CDN55022.1"/>
    </source>
</evidence>
<reference evidence="2" key="1">
    <citation type="journal article" date="2014" name="BMC Genomics">
        <title>Genome sequencing of two Neorhizobium galegae strains reveals a noeT gene responsible for the unusual acetylation of the nodulation factors.</title>
        <authorList>
            <person name="Osterman J."/>
            <person name="Marsh J."/>
            <person name="Laine P.K."/>
            <person name="Zeng Z."/>
            <person name="Alatalo E."/>
            <person name="Sullivan J.T."/>
            <person name="Young J.P."/>
            <person name="Thomas-Oates J."/>
            <person name="Paulin L."/>
            <person name="Lindstrom K."/>
        </authorList>
    </citation>
    <scope>NUCLEOTIDE SEQUENCE [LARGE SCALE GENOMIC DNA]</scope>
    <source>
        <strain evidence="2">HAMBI 1141</strain>
    </source>
</reference>
<gene>
    <name evidence="1" type="ORF">RG1141_CH26850</name>
</gene>
<dbReference type="Proteomes" id="UP000028186">
    <property type="component" value="Chromosome I"/>
</dbReference>
<sequence length="160" mass="17513">MLFGQSVFQSVLTRLKQEHGEDDSEEAGTGFRIKGLGMGFVAPTDDGPVATATGTEAYFAFLPDVAEIEIESMRAEDEPQEQPAPPIIPAHLLRLTTEEIAAELAITAADTEATLAEKRRHFAKANHPDGVAPEFRENANTRMKTANFLIDTAIKGLFWR</sequence>
<dbReference type="HOGENOM" id="CLU_1634030_0_0_5"/>
<dbReference type="EMBL" id="HG938355">
    <property type="protein sequence ID" value="CDN55022.1"/>
    <property type="molecule type" value="Genomic_DNA"/>
</dbReference>
<dbReference type="eggNOG" id="ENOG5033AGV">
    <property type="taxonomic scope" value="Bacteria"/>
</dbReference>
<organism evidence="1 2">
    <name type="scientific">Neorhizobium galegae bv. officinalis bv. officinalis str. HAMBI 1141</name>
    <dbReference type="NCBI Taxonomy" id="1028801"/>
    <lineage>
        <taxon>Bacteria</taxon>
        <taxon>Pseudomonadati</taxon>
        <taxon>Pseudomonadota</taxon>
        <taxon>Alphaproteobacteria</taxon>
        <taxon>Hyphomicrobiales</taxon>
        <taxon>Rhizobiaceae</taxon>
        <taxon>Rhizobium/Agrobacterium group</taxon>
        <taxon>Neorhizobium</taxon>
    </lineage>
</organism>
<protein>
    <submittedName>
        <fullName evidence="1">Uncharacterized protein</fullName>
    </submittedName>
</protein>
<dbReference type="RefSeq" id="WP_038544492.1">
    <property type="nucleotide sequence ID" value="NZ_HG938355.1"/>
</dbReference>
<evidence type="ECO:0000313" key="2">
    <source>
        <dbReference type="Proteomes" id="UP000028186"/>
    </source>
</evidence>
<dbReference type="AlphaFoldDB" id="A0A068T929"/>